<feature type="transmembrane region" description="Helical" evidence="6">
    <location>
        <begin position="53"/>
        <end position="77"/>
    </location>
</feature>
<dbReference type="PRINTS" id="PR00344">
    <property type="entry name" value="BCTRLSENSOR"/>
</dbReference>
<dbReference type="Pfam" id="PF02518">
    <property type="entry name" value="HATPase_c"/>
    <property type="match status" value="1"/>
</dbReference>
<comment type="catalytic activity">
    <reaction evidence="1">
        <text>ATP + protein L-histidine = ADP + protein N-phospho-L-histidine.</text>
        <dbReference type="EC" id="2.7.13.3"/>
    </reaction>
</comment>
<dbReference type="InterPro" id="IPR036097">
    <property type="entry name" value="HisK_dim/P_sf"/>
</dbReference>
<dbReference type="SUPFAM" id="SSF47384">
    <property type="entry name" value="Homodimeric domain of signal transducing histidine kinase"/>
    <property type="match status" value="1"/>
</dbReference>
<dbReference type="Gene3D" id="3.30.450.20">
    <property type="entry name" value="PAS domain"/>
    <property type="match status" value="1"/>
</dbReference>
<feature type="transmembrane region" description="Helical" evidence="6">
    <location>
        <begin position="150"/>
        <end position="167"/>
    </location>
</feature>
<dbReference type="InterPro" id="IPR004358">
    <property type="entry name" value="Sig_transdc_His_kin-like_C"/>
</dbReference>
<keyword evidence="10" id="KW-0418">Kinase</keyword>
<dbReference type="SMART" id="SM00448">
    <property type="entry name" value="REC"/>
    <property type="match status" value="1"/>
</dbReference>
<keyword evidence="6" id="KW-1133">Transmembrane helix</keyword>
<dbReference type="Pfam" id="PF00072">
    <property type="entry name" value="Response_reg"/>
    <property type="match status" value="1"/>
</dbReference>
<evidence type="ECO:0000256" key="3">
    <source>
        <dbReference type="ARBA" id="ARBA00022553"/>
    </source>
</evidence>
<dbReference type="InterPro" id="IPR035965">
    <property type="entry name" value="PAS-like_dom_sf"/>
</dbReference>
<feature type="domain" description="Histidine kinase" evidence="7">
    <location>
        <begin position="376"/>
        <end position="597"/>
    </location>
</feature>
<dbReference type="InterPro" id="IPR003594">
    <property type="entry name" value="HATPase_dom"/>
</dbReference>
<dbReference type="GO" id="GO:0016301">
    <property type="term" value="F:kinase activity"/>
    <property type="evidence" value="ECO:0007669"/>
    <property type="project" value="UniProtKB-KW"/>
</dbReference>
<dbReference type="RefSeq" id="WP_284269292.1">
    <property type="nucleotide sequence ID" value="NZ_BSOW01000017.1"/>
</dbReference>
<accession>A0ABQ6B7U1</accession>
<dbReference type="InterPro" id="IPR013656">
    <property type="entry name" value="PAS_4"/>
</dbReference>
<evidence type="ECO:0000313" key="11">
    <source>
        <dbReference type="Proteomes" id="UP001156905"/>
    </source>
</evidence>
<feature type="transmembrane region" description="Helical" evidence="6">
    <location>
        <begin position="124"/>
        <end position="144"/>
    </location>
</feature>
<dbReference type="PANTHER" id="PTHR45339:SF1">
    <property type="entry name" value="HYBRID SIGNAL TRANSDUCTION HISTIDINE KINASE J"/>
    <property type="match status" value="1"/>
</dbReference>
<dbReference type="Gene3D" id="1.10.287.130">
    <property type="match status" value="1"/>
</dbReference>
<dbReference type="InterPro" id="IPR000700">
    <property type="entry name" value="PAS-assoc_C"/>
</dbReference>
<evidence type="ECO:0000256" key="4">
    <source>
        <dbReference type="ARBA" id="ARBA00023012"/>
    </source>
</evidence>
<keyword evidence="6" id="KW-0472">Membrane</keyword>
<feature type="transmembrane region" description="Helical" evidence="6">
    <location>
        <begin position="83"/>
        <end position="103"/>
    </location>
</feature>
<dbReference type="SMART" id="SM00388">
    <property type="entry name" value="HisKA"/>
    <property type="match status" value="1"/>
</dbReference>
<dbReference type="InterPro" id="IPR005467">
    <property type="entry name" value="His_kinase_dom"/>
</dbReference>
<keyword evidence="6" id="KW-0812">Transmembrane</keyword>
<protein>
    <recommendedName>
        <fullName evidence="2">histidine kinase</fullName>
        <ecNumber evidence="2">2.7.13.3</ecNumber>
    </recommendedName>
</protein>
<dbReference type="EC" id="2.7.13.3" evidence="2"/>
<dbReference type="PROSITE" id="PS50109">
    <property type="entry name" value="HIS_KIN"/>
    <property type="match status" value="1"/>
</dbReference>
<gene>
    <name evidence="10" type="ORF">GCM10007857_48240</name>
</gene>
<feature type="domain" description="Response regulatory" evidence="8">
    <location>
        <begin position="627"/>
        <end position="744"/>
    </location>
</feature>
<evidence type="ECO:0000256" key="1">
    <source>
        <dbReference type="ARBA" id="ARBA00000085"/>
    </source>
</evidence>
<dbReference type="Gene3D" id="3.40.50.2300">
    <property type="match status" value="1"/>
</dbReference>
<evidence type="ECO:0000259" key="7">
    <source>
        <dbReference type="PROSITE" id="PS50109"/>
    </source>
</evidence>
<keyword evidence="11" id="KW-1185">Reference proteome</keyword>
<keyword evidence="4" id="KW-0902">Two-component regulatory system</keyword>
<evidence type="ECO:0000256" key="2">
    <source>
        <dbReference type="ARBA" id="ARBA00012438"/>
    </source>
</evidence>
<evidence type="ECO:0000256" key="5">
    <source>
        <dbReference type="PROSITE-ProRule" id="PRU00169"/>
    </source>
</evidence>
<dbReference type="SUPFAM" id="SSF52172">
    <property type="entry name" value="CheY-like"/>
    <property type="match status" value="1"/>
</dbReference>
<evidence type="ECO:0000259" key="9">
    <source>
        <dbReference type="PROSITE" id="PS50113"/>
    </source>
</evidence>
<feature type="modified residue" description="4-aspartylphosphate" evidence="5">
    <location>
        <position position="676"/>
    </location>
</feature>
<evidence type="ECO:0000256" key="6">
    <source>
        <dbReference type="SAM" id="Phobius"/>
    </source>
</evidence>
<dbReference type="SUPFAM" id="SSF55785">
    <property type="entry name" value="PYP-like sensor domain (PAS domain)"/>
    <property type="match status" value="1"/>
</dbReference>
<dbReference type="SUPFAM" id="SSF55874">
    <property type="entry name" value="ATPase domain of HSP90 chaperone/DNA topoisomerase II/histidine kinase"/>
    <property type="match status" value="1"/>
</dbReference>
<feature type="domain" description="PAC" evidence="9">
    <location>
        <begin position="315"/>
        <end position="366"/>
    </location>
</feature>
<dbReference type="SMART" id="SM00387">
    <property type="entry name" value="HATPase_c"/>
    <property type="match status" value="1"/>
</dbReference>
<dbReference type="CDD" id="cd16922">
    <property type="entry name" value="HATPase_EvgS-ArcB-TorS-like"/>
    <property type="match status" value="1"/>
</dbReference>
<dbReference type="InterPro" id="IPR001789">
    <property type="entry name" value="Sig_transdc_resp-reg_receiver"/>
</dbReference>
<dbReference type="Proteomes" id="UP001156905">
    <property type="component" value="Unassembled WGS sequence"/>
</dbReference>
<reference evidence="11" key="1">
    <citation type="journal article" date="2019" name="Int. J. Syst. Evol. Microbiol.">
        <title>The Global Catalogue of Microorganisms (GCM) 10K type strain sequencing project: providing services to taxonomists for standard genome sequencing and annotation.</title>
        <authorList>
            <consortium name="The Broad Institute Genomics Platform"/>
            <consortium name="The Broad Institute Genome Sequencing Center for Infectious Disease"/>
            <person name="Wu L."/>
            <person name="Ma J."/>
        </authorList>
    </citation>
    <scope>NUCLEOTIDE SEQUENCE [LARGE SCALE GENOMIC DNA]</scope>
    <source>
        <strain evidence="11">NBRC 102520</strain>
    </source>
</reference>
<keyword evidence="3 5" id="KW-0597">Phosphoprotein</keyword>
<dbReference type="PROSITE" id="PS50110">
    <property type="entry name" value="RESPONSE_REGULATORY"/>
    <property type="match status" value="1"/>
</dbReference>
<comment type="caution">
    <text evidence="10">The sequence shown here is derived from an EMBL/GenBank/DDBJ whole genome shotgun (WGS) entry which is preliminary data.</text>
</comment>
<dbReference type="EMBL" id="BSOW01000017">
    <property type="protein sequence ID" value="GLR88112.1"/>
    <property type="molecule type" value="Genomic_DNA"/>
</dbReference>
<dbReference type="InterPro" id="IPR011006">
    <property type="entry name" value="CheY-like_superfamily"/>
</dbReference>
<sequence>MGWPGNSPDTNEPRNGLIGAFLYWLGGFEIEDGLTADLSEREMRRIRAKQVDAVTQLIPVTMAVNMLTVAIVLILFWGRGWNGFLVLWGLTITAVAELALRAWRRSHVNPPQEISPRATRQMTRQAFFIAAIWGTLPLALFSQVGPTSQLILACLMVGMIAGGAVTLSTFPRAGLVYLATITLACAGALLLSGSGPYLLTAVFLLLFAFFMARNIVSQGNLFLGNLKAQLALERQTEIISLLLKEFQENASDWLWQTDAEGHLVHVPERFAAVAQMPLQLLQGAHFADVLDMLCPEDMSTAYNIIGLMEQREPLHEISIKVVAGGEARLWSLTAKPSYDRDGQFLGYRGFGRDVTERWRAEKAEAENRAKSNFLAVMSHEIRTPMNGVLGLASMLLETSLDPEQREAVTTIRESGDNLQRILNDILDLSKLEAGRFEFEAIDFSPQALVETVATVVRASAKAKGLAVKVALDPNLPPALRGDVARIRQVLLNLASNAVKFTDAGEVTISATCQARRDLLATVEWTVTDSGIGIAPEKVGQLFADFAQADASISRRFGGTGLGLAISRRIIEQMGGTIGVTSVPGEGSTFRFTLVLPWSQALVSDREADRNEADDLKARIAALDRPLQVLVAEDDAVNRMVVSKMLGEFDVDLRVVTDGAEAVEAAADGDYDVVLMDVRMPEMDGLAATRAIRAPGGRFAALPIVALTANAFPEDVKICREAGMSDFLAKPLRKPALVAALLRALDHMAASDAPLQPEQEPAAARVLPAFEHPGLEAGTRKMVVDGVQLTRLP</sequence>
<organism evidence="10 11">
    <name type="scientific">Bradyrhizobium iriomotense</name>
    <dbReference type="NCBI Taxonomy" id="441950"/>
    <lineage>
        <taxon>Bacteria</taxon>
        <taxon>Pseudomonadati</taxon>
        <taxon>Pseudomonadota</taxon>
        <taxon>Alphaproteobacteria</taxon>
        <taxon>Hyphomicrobiales</taxon>
        <taxon>Nitrobacteraceae</taxon>
        <taxon>Bradyrhizobium</taxon>
    </lineage>
</organism>
<dbReference type="InterPro" id="IPR036890">
    <property type="entry name" value="HATPase_C_sf"/>
</dbReference>
<dbReference type="PANTHER" id="PTHR45339">
    <property type="entry name" value="HYBRID SIGNAL TRANSDUCTION HISTIDINE KINASE J"/>
    <property type="match status" value="1"/>
</dbReference>
<evidence type="ECO:0000313" key="10">
    <source>
        <dbReference type="EMBL" id="GLR88112.1"/>
    </source>
</evidence>
<dbReference type="InterPro" id="IPR003661">
    <property type="entry name" value="HisK_dim/P_dom"/>
</dbReference>
<keyword evidence="10" id="KW-0808">Transferase</keyword>
<dbReference type="PROSITE" id="PS50113">
    <property type="entry name" value="PAC"/>
    <property type="match status" value="1"/>
</dbReference>
<dbReference type="Gene3D" id="3.30.565.10">
    <property type="entry name" value="Histidine kinase-like ATPase, C-terminal domain"/>
    <property type="match status" value="1"/>
</dbReference>
<dbReference type="CDD" id="cd00082">
    <property type="entry name" value="HisKA"/>
    <property type="match status" value="1"/>
</dbReference>
<evidence type="ECO:0000259" key="8">
    <source>
        <dbReference type="PROSITE" id="PS50110"/>
    </source>
</evidence>
<name>A0ABQ6B7U1_9BRAD</name>
<dbReference type="CDD" id="cd17546">
    <property type="entry name" value="REC_hyHK_CKI1_RcsC-like"/>
    <property type="match status" value="1"/>
</dbReference>
<dbReference type="Pfam" id="PF08448">
    <property type="entry name" value="PAS_4"/>
    <property type="match status" value="1"/>
</dbReference>
<dbReference type="Pfam" id="PF00512">
    <property type="entry name" value="HisKA"/>
    <property type="match status" value="1"/>
</dbReference>
<proteinExistence type="predicted"/>